<dbReference type="InterPro" id="IPR007967">
    <property type="entry name" value="GSKIP_dom"/>
</dbReference>
<dbReference type="OrthoDB" id="5804279at2759"/>
<dbReference type="GO" id="GO:0019207">
    <property type="term" value="F:kinase regulator activity"/>
    <property type="evidence" value="ECO:0007669"/>
    <property type="project" value="TreeGrafter"/>
</dbReference>
<dbReference type="PANTHER" id="PTHR12490:SF4">
    <property type="entry name" value="GSK3B-INTERACTING PROTEIN"/>
    <property type="match status" value="1"/>
</dbReference>
<proteinExistence type="inferred from homology"/>
<gene>
    <name evidence="3" type="ORF">SBAD_LOCUS11073</name>
</gene>
<dbReference type="Proteomes" id="UP000270296">
    <property type="component" value="Unassembled WGS sequence"/>
</dbReference>
<comment type="similarity">
    <text evidence="1">Belongs to the GSKIP family.</text>
</comment>
<dbReference type="GO" id="GO:0051018">
    <property type="term" value="F:protein kinase A binding"/>
    <property type="evidence" value="ECO:0007669"/>
    <property type="project" value="TreeGrafter"/>
</dbReference>
<protein>
    <submittedName>
        <fullName evidence="5">DUF727 domain-containing protein</fullName>
    </submittedName>
</protein>
<name>A0A183J5C6_9BILA</name>
<keyword evidence="4" id="KW-1185">Reference proteome</keyword>
<dbReference type="EMBL" id="UZAM01015030">
    <property type="protein sequence ID" value="VDP36893.1"/>
    <property type="molecule type" value="Genomic_DNA"/>
</dbReference>
<dbReference type="Gene3D" id="3.30.2280.10">
    <property type="entry name" value="Hypothetical protein (hspc210)"/>
    <property type="match status" value="1"/>
</dbReference>
<accession>A0A183J5C6</accession>
<sequence>MENDNITEKAKPEEVLVSSDGLPVPVAPKNSLCSKGMRQNASLGNLFGQDNVTPLRSLPTVRSCDFMAAGNLTPPFRSASYLGSRRMSANVSPGESSLNSLELEAIAAVHELQFAVKDIYVSEMLPRTSELIFLNITTLETLCSNSPSKDELRRPANPVNNLICATLLTVWRATVGY</sequence>
<evidence type="ECO:0000313" key="3">
    <source>
        <dbReference type="EMBL" id="VDP36893.1"/>
    </source>
</evidence>
<evidence type="ECO:0000313" key="5">
    <source>
        <dbReference type="WBParaSite" id="SBAD_0001145201-mRNA-1"/>
    </source>
</evidence>
<dbReference type="InterPro" id="IPR023231">
    <property type="entry name" value="GSKIP_dom_sf"/>
</dbReference>
<dbReference type="SUPFAM" id="SSF103107">
    <property type="entry name" value="Hypothetical protein c14orf129, hspc210"/>
    <property type="match status" value="1"/>
</dbReference>
<evidence type="ECO:0000259" key="2">
    <source>
        <dbReference type="Pfam" id="PF05303"/>
    </source>
</evidence>
<feature type="domain" description="GSKIP" evidence="2">
    <location>
        <begin position="102"/>
        <end position="142"/>
    </location>
</feature>
<reference evidence="3 4" key="2">
    <citation type="submission" date="2018-11" db="EMBL/GenBank/DDBJ databases">
        <authorList>
            <consortium name="Pathogen Informatics"/>
        </authorList>
    </citation>
    <scope>NUCLEOTIDE SEQUENCE [LARGE SCALE GENOMIC DNA]</scope>
</reference>
<dbReference type="InterPro" id="IPR037395">
    <property type="entry name" value="GSKIP"/>
</dbReference>
<reference evidence="5" key="1">
    <citation type="submission" date="2016-06" db="UniProtKB">
        <authorList>
            <consortium name="WormBaseParasite"/>
        </authorList>
    </citation>
    <scope>IDENTIFICATION</scope>
</reference>
<evidence type="ECO:0000256" key="1">
    <source>
        <dbReference type="ARBA" id="ARBA00009571"/>
    </source>
</evidence>
<evidence type="ECO:0000313" key="4">
    <source>
        <dbReference type="Proteomes" id="UP000270296"/>
    </source>
</evidence>
<organism evidence="5">
    <name type="scientific">Soboliphyme baturini</name>
    <dbReference type="NCBI Taxonomy" id="241478"/>
    <lineage>
        <taxon>Eukaryota</taxon>
        <taxon>Metazoa</taxon>
        <taxon>Ecdysozoa</taxon>
        <taxon>Nematoda</taxon>
        <taxon>Enoplea</taxon>
        <taxon>Dorylaimia</taxon>
        <taxon>Dioctophymatida</taxon>
        <taxon>Dioctophymatoidea</taxon>
        <taxon>Soboliphymatidae</taxon>
        <taxon>Soboliphyme</taxon>
    </lineage>
</organism>
<dbReference type="PANTHER" id="PTHR12490">
    <property type="entry name" value="GSK3B-INTERACTING PROTEIN"/>
    <property type="match status" value="1"/>
</dbReference>
<dbReference type="GO" id="GO:0005737">
    <property type="term" value="C:cytoplasm"/>
    <property type="evidence" value="ECO:0007669"/>
    <property type="project" value="TreeGrafter"/>
</dbReference>
<dbReference type="AlphaFoldDB" id="A0A183J5C6"/>
<dbReference type="GO" id="GO:0060828">
    <property type="term" value="P:regulation of canonical Wnt signaling pathway"/>
    <property type="evidence" value="ECO:0007669"/>
    <property type="project" value="InterPro"/>
</dbReference>
<dbReference type="Pfam" id="PF05303">
    <property type="entry name" value="GSKIP_dom"/>
    <property type="match status" value="1"/>
</dbReference>
<dbReference type="WBParaSite" id="SBAD_0001145201-mRNA-1">
    <property type="protein sequence ID" value="SBAD_0001145201-mRNA-1"/>
    <property type="gene ID" value="SBAD_0001145201"/>
</dbReference>